<reference evidence="2" key="1">
    <citation type="journal article" date="2014" name="Int. J. Syst. Evol. Microbiol.">
        <title>Complete genome sequence of Corynebacterium casei LMG S-19264T (=DSM 44701T), isolated from a smear-ripened cheese.</title>
        <authorList>
            <consortium name="US DOE Joint Genome Institute (JGI-PGF)"/>
            <person name="Walter F."/>
            <person name="Albersmeier A."/>
            <person name="Kalinowski J."/>
            <person name="Ruckert C."/>
        </authorList>
    </citation>
    <scope>NUCLEOTIDE SEQUENCE</scope>
    <source>
        <strain evidence="2">CGMCC 1.15343</strain>
    </source>
</reference>
<sequence length="233" mass="26206">MDVFGQALTDQFKHGKADTLHLYTSLGDLEEMPLDLFFRSEADMPELETYALELCKGKVLDIGAGVGSHALVLQERSFDVTALDISPAACEIMRERGVKNILCGAIGDLQLEKYDTLLLLMNGIGVFGKLHGFAAFLERAKGLINPGGQLLFDSSDITYAYDDTELPTTHYFGEVSYQYEYKGVKGEWFNWMFIDQATLISTAYQAGWTCEILYVDENDQYLARLFLPRSLQY</sequence>
<feature type="domain" description="Methyltransferase type 11" evidence="1">
    <location>
        <begin position="60"/>
        <end position="152"/>
    </location>
</feature>
<dbReference type="Pfam" id="PF08241">
    <property type="entry name" value="Methyltransf_11"/>
    <property type="match status" value="1"/>
</dbReference>
<gene>
    <name evidence="2" type="ORF">GCM10011387_05810</name>
</gene>
<protein>
    <recommendedName>
        <fullName evidence="1">Methyltransferase type 11 domain-containing protein</fullName>
    </recommendedName>
</protein>
<dbReference type="Proteomes" id="UP000651668">
    <property type="component" value="Unassembled WGS sequence"/>
</dbReference>
<dbReference type="RefSeq" id="WP_188625342.1">
    <property type="nucleotide sequence ID" value="NZ_BMIL01000002.1"/>
</dbReference>
<accession>A0A916U1M5</accession>
<comment type="caution">
    <text evidence="2">The sequence shown here is derived from an EMBL/GenBank/DDBJ whole genome shotgun (WGS) entry which is preliminary data.</text>
</comment>
<name>A0A916U1M5_9SPHI</name>
<dbReference type="SUPFAM" id="SSF53335">
    <property type="entry name" value="S-adenosyl-L-methionine-dependent methyltransferases"/>
    <property type="match status" value="1"/>
</dbReference>
<dbReference type="AlphaFoldDB" id="A0A916U1M5"/>
<dbReference type="CDD" id="cd02440">
    <property type="entry name" value="AdoMet_MTases"/>
    <property type="match status" value="1"/>
</dbReference>
<evidence type="ECO:0000259" key="1">
    <source>
        <dbReference type="Pfam" id="PF08241"/>
    </source>
</evidence>
<organism evidence="2 3">
    <name type="scientific">Pedobacter quisquiliarum</name>
    <dbReference type="NCBI Taxonomy" id="1834438"/>
    <lineage>
        <taxon>Bacteria</taxon>
        <taxon>Pseudomonadati</taxon>
        <taxon>Bacteroidota</taxon>
        <taxon>Sphingobacteriia</taxon>
        <taxon>Sphingobacteriales</taxon>
        <taxon>Sphingobacteriaceae</taxon>
        <taxon>Pedobacter</taxon>
    </lineage>
</organism>
<reference evidence="2" key="2">
    <citation type="submission" date="2020-09" db="EMBL/GenBank/DDBJ databases">
        <authorList>
            <person name="Sun Q."/>
            <person name="Zhou Y."/>
        </authorList>
    </citation>
    <scope>NUCLEOTIDE SEQUENCE</scope>
    <source>
        <strain evidence="2">CGMCC 1.15343</strain>
    </source>
</reference>
<proteinExistence type="predicted"/>
<dbReference type="EMBL" id="BMIL01000002">
    <property type="protein sequence ID" value="GGC55080.1"/>
    <property type="molecule type" value="Genomic_DNA"/>
</dbReference>
<evidence type="ECO:0000313" key="2">
    <source>
        <dbReference type="EMBL" id="GGC55080.1"/>
    </source>
</evidence>
<dbReference type="Gene3D" id="3.40.50.150">
    <property type="entry name" value="Vaccinia Virus protein VP39"/>
    <property type="match status" value="1"/>
</dbReference>
<dbReference type="GO" id="GO:0008757">
    <property type="term" value="F:S-adenosylmethionine-dependent methyltransferase activity"/>
    <property type="evidence" value="ECO:0007669"/>
    <property type="project" value="InterPro"/>
</dbReference>
<evidence type="ECO:0000313" key="3">
    <source>
        <dbReference type="Proteomes" id="UP000651668"/>
    </source>
</evidence>
<dbReference type="InterPro" id="IPR013216">
    <property type="entry name" value="Methyltransf_11"/>
</dbReference>
<keyword evidence="3" id="KW-1185">Reference proteome</keyword>
<dbReference type="InterPro" id="IPR029063">
    <property type="entry name" value="SAM-dependent_MTases_sf"/>
</dbReference>